<keyword evidence="5" id="KW-0175">Coiled coil</keyword>
<dbReference type="GO" id="GO:0035556">
    <property type="term" value="P:intracellular signal transduction"/>
    <property type="evidence" value="ECO:0007669"/>
    <property type="project" value="InterPro"/>
</dbReference>
<dbReference type="SUPFAM" id="SSF52029">
    <property type="entry name" value="GroEL apical domain-like"/>
    <property type="match status" value="1"/>
</dbReference>
<keyword evidence="3" id="KW-0862">Zinc</keyword>
<dbReference type="SUPFAM" id="SSF57903">
    <property type="entry name" value="FYVE/PHD zinc finger"/>
    <property type="match status" value="1"/>
</dbReference>
<dbReference type="PANTHER" id="PTHR46715:SF1">
    <property type="entry name" value="1-PHOSPHATIDYLINOSITOL 3-PHOSPHATE 5-KINASE"/>
    <property type="match status" value="1"/>
</dbReference>
<dbReference type="Gene3D" id="3.30.40.10">
    <property type="entry name" value="Zinc/RING finger domain, C3HC4 (zinc finger)"/>
    <property type="match status" value="1"/>
</dbReference>
<dbReference type="SMART" id="SM00049">
    <property type="entry name" value="DEP"/>
    <property type="match status" value="1"/>
</dbReference>
<dbReference type="SUPFAM" id="SSF54849">
    <property type="entry name" value="GroEL-intermediate domain like"/>
    <property type="match status" value="1"/>
</dbReference>
<dbReference type="AlphaFoldDB" id="A0A0K2TNF7"/>
<dbReference type="GO" id="GO:0032438">
    <property type="term" value="P:melanosome organization"/>
    <property type="evidence" value="ECO:0007669"/>
    <property type="project" value="TreeGrafter"/>
</dbReference>
<evidence type="ECO:0000256" key="4">
    <source>
        <dbReference type="PROSITE-ProRule" id="PRU00091"/>
    </source>
</evidence>
<dbReference type="InterPro" id="IPR000591">
    <property type="entry name" value="DEP_dom"/>
</dbReference>
<dbReference type="GO" id="GO:0090385">
    <property type="term" value="P:phagosome-lysosome fusion"/>
    <property type="evidence" value="ECO:0007669"/>
    <property type="project" value="TreeGrafter"/>
</dbReference>
<dbReference type="InterPro" id="IPR027410">
    <property type="entry name" value="TCP-1-like_intermed_sf"/>
</dbReference>
<evidence type="ECO:0008006" key="10">
    <source>
        <dbReference type="Google" id="ProtNLM"/>
    </source>
</evidence>
<dbReference type="PROSITE" id="PS50178">
    <property type="entry name" value="ZF_FYVE"/>
    <property type="match status" value="1"/>
</dbReference>
<dbReference type="FunFam" id="3.50.7.10:FF:000007">
    <property type="entry name" value="1-phosphatidylinositol 3-phosphate 5-kinase isoform X1"/>
    <property type="match status" value="1"/>
</dbReference>
<dbReference type="SMART" id="SM00064">
    <property type="entry name" value="FYVE"/>
    <property type="match status" value="1"/>
</dbReference>
<dbReference type="Pfam" id="PF00610">
    <property type="entry name" value="DEP"/>
    <property type="match status" value="1"/>
</dbReference>
<feature type="compositionally biased region" description="Basic and acidic residues" evidence="6">
    <location>
        <begin position="1042"/>
        <end position="1053"/>
    </location>
</feature>
<evidence type="ECO:0000313" key="9">
    <source>
        <dbReference type="EMBL" id="CDW27350.1"/>
    </source>
</evidence>
<dbReference type="CDD" id="cd15725">
    <property type="entry name" value="FYVE_PIKfyve_Fab1"/>
    <property type="match status" value="1"/>
</dbReference>
<dbReference type="InterPro" id="IPR011011">
    <property type="entry name" value="Znf_FYVE_PHD"/>
</dbReference>
<evidence type="ECO:0000256" key="5">
    <source>
        <dbReference type="SAM" id="Coils"/>
    </source>
</evidence>
<protein>
    <recommendedName>
        <fullName evidence="10">1-phosphatidylinositol-3-phosphate 5-kinase</fullName>
    </recommendedName>
</protein>
<dbReference type="GO" id="GO:0031410">
    <property type="term" value="C:cytoplasmic vesicle"/>
    <property type="evidence" value="ECO:0007669"/>
    <property type="project" value="TreeGrafter"/>
</dbReference>
<evidence type="ECO:0000256" key="6">
    <source>
        <dbReference type="SAM" id="MobiDB-lite"/>
    </source>
</evidence>
<evidence type="ECO:0000256" key="3">
    <source>
        <dbReference type="ARBA" id="ARBA00022833"/>
    </source>
</evidence>
<dbReference type="OrthoDB" id="158357at2759"/>
<dbReference type="InterPro" id="IPR043548">
    <property type="entry name" value="PIKfyve"/>
</dbReference>
<evidence type="ECO:0000256" key="2">
    <source>
        <dbReference type="ARBA" id="ARBA00022771"/>
    </source>
</evidence>
<keyword evidence="1" id="KW-0479">Metal-binding</keyword>
<feature type="domain" description="FYVE-type" evidence="7">
    <location>
        <begin position="43"/>
        <end position="103"/>
    </location>
</feature>
<dbReference type="InterPro" id="IPR036390">
    <property type="entry name" value="WH_DNA-bd_sf"/>
</dbReference>
<proteinExistence type="predicted"/>
<accession>A0A0K2TNF7</accession>
<feature type="domain" description="DEP" evidence="8">
    <location>
        <begin position="185"/>
        <end position="244"/>
    </location>
</feature>
<evidence type="ECO:0000259" key="7">
    <source>
        <dbReference type="PROSITE" id="PS50178"/>
    </source>
</evidence>
<dbReference type="InterPro" id="IPR013083">
    <property type="entry name" value="Znf_RING/FYVE/PHD"/>
</dbReference>
<dbReference type="Gene3D" id="1.10.10.10">
    <property type="entry name" value="Winged helix-like DNA-binding domain superfamily/Winged helix DNA-binding domain"/>
    <property type="match status" value="1"/>
</dbReference>
<keyword evidence="2 4" id="KW-0863">Zinc-finger</keyword>
<feature type="coiled-coil region" evidence="5">
    <location>
        <begin position="958"/>
        <end position="992"/>
    </location>
</feature>
<dbReference type="EMBL" id="HACA01009989">
    <property type="protein sequence ID" value="CDW27350.1"/>
    <property type="molecule type" value="Transcribed_RNA"/>
</dbReference>
<dbReference type="InterPro" id="IPR036388">
    <property type="entry name" value="WH-like_DNA-bd_sf"/>
</dbReference>
<dbReference type="GO" id="GO:1903426">
    <property type="term" value="P:regulation of reactive oxygen species biosynthetic process"/>
    <property type="evidence" value="ECO:0007669"/>
    <property type="project" value="TreeGrafter"/>
</dbReference>
<dbReference type="Gene3D" id="3.50.7.10">
    <property type="entry name" value="GroEL"/>
    <property type="match status" value="1"/>
</dbReference>
<organism evidence="9">
    <name type="scientific">Lepeophtheirus salmonis</name>
    <name type="common">Salmon louse</name>
    <name type="synonym">Caligus salmonis</name>
    <dbReference type="NCBI Taxonomy" id="72036"/>
    <lineage>
        <taxon>Eukaryota</taxon>
        <taxon>Metazoa</taxon>
        <taxon>Ecdysozoa</taxon>
        <taxon>Arthropoda</taxon>
        <taxon>Crustacea</taxon>
        <taxon>Multicrustacea</taxon>
        <taxon>Hexanauplia</taxon>
        <taxon>Copepoda</taxon>
        <taxon>Siphonostomatoida</taxon>
        <taxon>Caligidae</taxon>
        <taxon>Lepeophtheirus</taxon>
    </lineage>
</organism>
<dbReference type="InterPro" id="IPR002423">
    <property type="entry name" value="Cpn60/GroEL/TCP-1"/>
</dbReference>
<dbReference type="GO" id="GO:0000285">
    <property type="term" value="F:1-phosphatidylinositol-3-phosphate 5-kinase activity"/>
    <property type="evidence" value="ECO:0007669"/>
    <property type="project" value="InterPro"/>
</dbReference>
<reference evidence="9" key="1">
    <citation type="submission" date="2014-05" db="EMBL/GenBank/DDBJ databases">
        <authorList>
            <person name="Chronopoulou M."/>
        </authorList>
    </citation>
    <scope>NUCLEOTIDE SEQUENCE</scope>
    <source>
        <tissue evidence="9">Whole organism</tissue>
    </source>
</reference>
<dbReference type="CDD" id="cd04371">
    <property type="entry name" value="DEP"/>
    <property type="match status" value="1"/>
</dbReference>
<dbReference type="InterPro" id="IPR000306">
    <property type="entry name" value="Znf_FYVE"/>
</dbReference>
<dbReference type="Pfam" id="PF01363">
    <property type="entry name" value="FYVE"/>
    <property type="match status" value="1"/>
</dbReference>
<evidence type="ECO:0000256" key="1">
    <source>
        <dbReference type="ARBA" id="ARBA00022723"/>
    </source>
</evidence>
<dbReference type="InterPro" id="IPR027409">
    <property type="entry name" value="GroEL-like_apical_dom_sf"/>
</dbReference>
<dbReference type="GO" id="GO:0005524">
    <property type="term" value="F:ATP binding"/>
    <property type="evidence" value="ECO:0007669"/>
    <property type="project" value="InterPro"/>
</dbReference>
<dbReference type="PANTHER" id="PTHR46715">
    <property type="entry name" value="1-PHOSPHATIDYLINOSITOL 3-PHOSPHATE 5-KINASE"/>
    <property type="match status" value="1"/>
</dbReference>
<feature type="region of interest" description="Disordered" evidence="6">
    <location>
        <begin position="1042"/>
        <end position="1068"/>
    </location>
</feature>
<dbReference type="Pfam" id="PF00118">
    <property type="entry name" value="Cpn60_TCP1"/>
    <property type="match status" value="1"/>
</dbReference>
<dbReference type="InterPro" id="IPR017455">
    <property type="entry name" value="Znf_FYVE-rel"/>
</dbReference>
<name>A0A0K2TNF7_LEPSM</name>
<dbReference type="SUPFAM" id="SSF46785">
    <property type="entry name" value="Winged helix' DNA-binding domain"/>
    <property type="match status" value="1"/>
</dbReference>
<dbReference type="GO" id="GO:0052810">
    <property type="term" value="F:1-phosphatidylinositol-5-kinase activity"/>
    <property type="evidence" value="ECO:0007669"/>
    <property type="project" value="TreeGrafter"/>
</dbReference>
<dbReference type="GO" id="GO:0008270">
    <property type="term" value="F:zinc ion binding"/>
    <property type="evidence" value="ECO:0007669"/>
    <property type="project" value="UniProtKB-KW"/>
</dbReference>
<dbReference type="PROSITE" id="PS50186">
    <property type="entry name" value="DEP"/>
    <property type="match status" value="1"/>
</dbReference>
<dbReference type="GO" id="GO:0012506">
    <property type="term" value="C:vesicle membrane"/>
    <property type="evidence" value="ECO:0007669"/>
    <property type="project" value="TreeGrafter"/>
</dbReference>
<sequence length="1147" mass="131139">MFRRTKEFCQDRLNDMLLRSSDGVGEESKDYRNSELRQYWMPDAYSLECYDCNLRFNTFRRKHHCRVCGQIFCSSCSSEYIDGKSLGFNGKLRVCKFCYDFFHRFLKGLEPGASPRLLEKQPSRESTPSSSLNQSAFYSVGSPFIEEDYHNQYLDTIQFSLKDPAQLGRLWAQIIDSESGVILCTVEGGFSGQDLIKWLTSRGESMGPEQAVAIGQALLEANYMTDDFGNREFQNSGTLYRSTQDSFFNVEDNLNANSNVSETDCPEWLQNIPVSMPEEENDFNERKISSTNSNVSNDISVSGKLLSASVLDNITLSNVQNKDLHGGSFLSTYPHEGDNAHPCSLDLIYSKHIRSTLKYLMAEERLNPEWYNCILYFATKAVSFVKLEHFVRNDNIDIRKYISIKKIPYGDKEKDSRIFPGVMFQNRPYCGKNIIDNARILLVRESISFNRVKYASLDNYISQEEEYLKNICSKIKSFKPDVIIVEKTVTYQAKIILSSEGIAIVQNVKLDLLEKISRHFSTPILSSIDSIPNQPELGSCESYKVQSFVINKDYISPDYVILESQSKQELGCTIILRGASKNTLNKVKRLIKQIALFINNKLYEKSFLENEFVRYDSTLNSHNFPANHLTMSPFIYFLKNDDVKELDVWEYDEDEVLVEVESNTKGSVVKNSNLNLIQAPEEKWEDLLANFRAGVSDRPLIDANVGPKIYDFGSKYIKSIAPSYYSNPKPLPVLFSSYSPRSKVFPSYCISPCTVDINYYGVNDLPLGFFLETFCFAETSFCPSKGCNASVKDHIRRFCLDDGVINLYIQSLENPIHQNAEVEPTNKYPPIVTWKYCVECEKLGPVVELTECSWNYSLGMFLTLLIYEDKLVGGGSKHVCSHSLHQQHYTCFSRGYLVVSFKYFKVKPLLTALPPNKIEIHPYFPSINSMTVDVRELATNGTLLFSKIHEKLNDLETKEMTNNLCDKYKELNNKYEDNYKEFRNTIDKIKSLIEKLENPEVDEKDKEKHSLSVCRHITGMKQSLSYKLNCWKGKLSNFLEEKKKEDKSIDRTRSLSGNNSSSDHMDDISNKLVGDDGTGYSSTPSRLWQNFSSNNSDVLLPNLFPSHIHYSLHSPNYIVIDEKQPSSIVAHVLSTAYTKNAYGTSEF</sequence>
<evidence type="ECO:0000259" key="8">
    <source>
        <dbReference type="PROSITE" id="PS50186"/>
    </source>
</evidence>